<protein>
    <recommendedName>
        <fullName evidence="1">F-box domain-containing protein</fullName>
    </recommendedName>
</protein>
<organism evidence="2 3">
    <name type="scientific">Phtheirospermum japonicum</name>
    <dbReference type="NCBI Taxonomy" id="374723"/>
    <lineage>
        <taxon>Eukaryota</taxon>
        <taxon>Viridiplantae</taxon>
        <taxon>Streptophyta</taxon>
        <taxon>Embryophyta</taxon>
        <taxon>Tracheophyta</taxon>
        <taxon>Spermatophyta</taxon>
        <taxon>Magnoliopsida</taxon>
        <taxon>eudicotyledons</taxon>
        <taxon>Gunneridae</taxon>
        <taxon>Pentapetalae</taxon>
        <taxon>asterids</taxon>
        <taxon>lamiids</taxon>
        <taxon>Lamiales</taxon>
        <taxon>Orobanchaceae</taxon>
        <taxon>Orobanchaceae incertae sedis</taxon>
        <taxon>Phtheirospermum</taxon>
    </lineage>
</organism>
<dbReference type="SUPFAM" id="SSF81383">
    <property type="entry name" value="F-box domain"/>
    <property type="match status" value="1"/>
</dbReference>
<dbReference type="OrthoDB" id="913616at2759"/>
<dbReference type="EMBL" id="BMAC01000102">
    <property type="protein sequence ID" value="GFP85254.1"/>
    <property type="molecule type" value="Genomic_DNA"/>
</dbReference>
<dbReference type="InterPro" id="IPR001810">
    <property type="entry name" value="F-box_dom"/>
</dbReference>
<dbReference type="PROSITE" id="PS50181">
    <property type="entry name" value="FBOX"/>
    <property type="match status" value="1"/>
</dbReference>
<proteinExistence type="predicted"/>
<keyword evidence="3" id="KW-1185">Reference proteome</keyword>
<name>A0A830BKP9_9LAMI</name>
<dbReference type="InterPro" id="IPR036047">
    <property type="entry name" value="F-box-like_dom_sf"/>
</dbReference>
<evidence type="ECO:0000313" key="2">
    <source>
        <dbReference type="EMBL" id="GFP85254.1"/>
    </source>
</evidence>
<dbReference type="AlphaFoldDB" id="A0A830BKP9"/>
<dbReference type="SMART" id="SM00256">
    <property type="entry name" value="FBOX"/>
    <property type="match status" value="1"/>
</dbReference>
<accession>A0A830BKP9</accession>
<reference evidence="2" key="1">
    <citation type="submission" date="2020-07" db="EMBL/GenBank/DDBJ databases">
        <title>Ethylene signaling mediates host invasion by parasitic plants.</title>
        <authorList>
            <person name="Yoshida S."/>
        </authorList>
    </citation>
    <scope>NUCLEOTIDE SEQUENCE</scope>
    <source>
        <strain evidence="2">Okayama</strain>
    </source>
</reference>
<evidence type="ECO:0000313" key="3">
    <source>
        <dbReference type="Proteomes" id="UP000653305"/>
    </source>
</evidence>
<dbReference type="Gene3D" id="1.20.1280.50">
    <property type="match status" value="1"/>
</dbReference>
<evidence type="ECO:0000259" key="1">
    <source>
        <dbReference type="PROSITE" id="PS50181"/>
    </source>
</evidence>
<dbReference type="Proteomes" id="UP000653305">
    <property type="component" value="Unassembled WGS sequence"/>
</dbReference>
<comment type="caution">
    <text evidence="2">The sequence shown here is derived from an EMBL/GenBank/DDBJ whole genome shotgun (WGS) entry which is preliminary data.</text>
</comment>
<sequence>MATEGTSSFNHLPNDTVRAILSWLPVKSLLKLRSVSKSWNTIISDRMHLQRQHHVRLDKTEFRIWKKEKGGDRNTWNERMVIENEKPLSMSFRPVCLLENNKILFQFVEWGRFLACSPCEKTFEKFADINHDPLSQDKLFLCRESMMLNVENLRRPKRKLSEPLELKTFIFPTEVSFT</sequence>
<dbReference type="Pfam" id="PF00646">
    <property type="entry name" value="F-box"/>
    <property type="match status" value="1"/>
</dbReference>
<gene>
    <name evidence="2" type="ORF">PHJA_000669100</name>
</gene>
<feature type="domain" description="F-box" evidence="1">
    <location>
        <begin position="6"/>
        <end position="52"/>
    </location>
</feature>